<keyword evidence="9" id="KW-0963">Cytoplasm</keyword>
<feature type="domain" description="Prephenate dehydratase" evidence="21">
    <location>
        <begin position="87"/>
        <end position="264"/>
    </location>
</feature>
<evidence type="ECO:0000256" key="11">
    <source>
        <dbReference type="ARBA" id="ARBA00023141"/>
    </source>
</evidence>
<keyword evidence="19" id="KW-0175">Coiled coil</keyword>
<evidence type="ECO:0000256" key="1">
    <source>
        <dbReference type="ARBA" id="ARBA00000824"/>
    </source>
</evidence>
<dbReference type="SUPFAM" id="SSF53850">
    <property type="entry name" value="Periplasmic binding protein-like II"/>
    <property type="match status" value="1"/>
</dbReference>
<evidence type="ECO:0000256" key="14">
    <source>
        <dbReference type="ARBA" id="ARBA00023239"/>
    </source>
</evidence>
<evidence type="ECO:0000256" key="12">
    <source>
        <dbReference type="ARBA" id="ARBA00023222"/>
    </source>
</evidence>
<dbReference type="InterPro" id="IPR001086">
    <property type="entry name" value="Preph_deHydtase"/>
</dbReference>
<name>A0ABT8KUZ2_9BACT</name>
<dbReference type="Proteomes" id="UP001172082">
    <property type="component" value="Unassembled WGS sequence"/>
</dbReference>
<sequence>MELKELRTQIDQIDDRLLQLLNERMSLVKEVGKFKTKNKVLVYQPDREKAILDRLGDLNDGLLNEQAIEAIFLEIFAVSRNIELPERIAYLGPEGSFTHQAAENRFGSMSEYLPLGSIQAVFETVDTHRANYGVVPIENNQQGVVNETIDYLVGSDLKIVAEIPMSIHFSFATKSEKLRDITKIYSKDIAFRQCKKFIDDLYGKNQVELIPVNSTSKAVEIALQDSKSAAICSHIAARQYNLPILFENIEDSRDNQTRFLILGREIIKEKSKKDKSTILVKLTNSNEPGKLASFLQDFHQANINLTKIESRPAKKGKNFNYVFFIDFDGHFLDEHVSEVLEKHKKEITLLGSYIKLC</sequence>
<dbReference type="InterPro" id="IPR036979">
    <property type="entry name" value="CM_dom_sf"/>
</dbReference>
<feature type="coiled-coil region" evidence="19">
    <location>
        <begin position="3"/>
        <end position="30"/>
    </location>
</feature>
<comment type="function">
    <text evidence="2">Catalyzes the Claisen rearrangement of chorismate to prephenate and the decarboxylation/dehydration of prephenate to phenylpyruvate.</text>
</comment>
<dbReference type="InterPro" id="IPR002701">
    <property type="entry name" value="CM_II_prokaryot"/>
</dbReference>
<organism evidence="23 24">
    <name type="scientific">Splendidivirga corallicola</name>
    <dbReference type="NCBI Taxonomy" id="3051826"/>
    <lineage>
        <taxon>Bacteria</taxon>
        <taxon>Pseudomonadati</taxon>
        <taxon>Bacteroidota</taxon>
        <taxon>Cytophagia</taxon>
        <taxon>Cytophagales</taxon>
        <taxon>Splendidivirgaceae</taxon>
        <taxon>Splendidivirga</taxon>
    </lineage>
</organism>
<keyword evidence="12" id="KW-0584">Phenylalanine biosynthesis</keyword>
<evidence type="ECO:0000256" key="13">
    <source>
        <dbReference type="ARBA" id="ARBA00023235"/>
    </source>
</evidence>
<dbReference type="EC" id="5.4.99.5" evidence="6"/>
<feature type="domain" description="ACT" evidence="22">
    <location>
        <begin position="279"/>
        <end position="357"/>
    </location>
</feature>
<evidence type="ECO:0000256" key="15">
    <source>
        <dbReference type="ARBA" id="ARBA00023268"/>
    </source>
</evidence>
<evidence type="ECO:0000259" key="22">
    <source>
        <dbReference type="PROSITE" id="PS51671"/>
    </source>
</evidence>
<accession>A0ABT8KUZ2</accession>
<comment type="catalytic activity">
    <reaction evidence="18">
        <text>prephenate + H(+) = 3-phenylpyruvate + CO2 + H2O</text>
        <dbReference type="Rhea" id="RHEA:21648"/>
        <dbReference type="ChEBI" id="CHEBI:15377"/>
        <dbReference type="ChEBI" id="CHEBI:15378"/>
        <dbReference type="ChEBI" id="CHEBI:16526"/>
        <dbReference type="ChEBI" id="CHEBI:18005"/>
        <dbReference type="ChEBI" id="CHEBI:29934"/>
        <dbReference type="EC" id="4.2.1.51"/>
    </reaction>
</comment>
<evidence type="ECO:0000259" key="21">
    <source>
        <dbReference type="PROSITE" id="PS51171"/>
    </source>
</evidence>
<evidence type="ECO:0000256" key="4">
    <source>
        <dbReference type="ARBA" id="ARBA00004741"/>
    </source>
</evidence>
<dbReference type="EC" id="4.2.1.51" evidence="7"/>
<dbReference type="SUPFAM" id="SSF55021">
    <property type="entry name" value="ACT-like"/>
    <property type="match status" value="1"/>
</dbReference>
<keyword evidence="15" id="KW-0511">Multifunctional enzyme</keyword>
<dbReference type="CDD" id="cd13630">
    <property type="entry name" value="PBP2_PDT_1"/>
    <property type="match status" value="1"/>
</dbReference>
<evidence type="ECO:0000256" key="17">
    <source>
        <dbReference type="ARBA" id="ARBA00031520"/>
    </source>
</evidence>
<evidence type="ECO:0000256" key="8">
    <source>
        <dbReference type="ARBA" id="ARBA00014401"/>
    </source>
</evidence>
<comment type="caution">
    <text evidence="23">The sequence shown here is derived from an EMBL/GenBank/DDBJ whole genome shotgun (WGS) entry which is preliminary data.</text>
</comment>
<keyword evidence="10" id="KW-0028">Amino-acid biosynthesis</keyword>
<dbReference type="InterPro" id="IPR045865">
    <property type="entry name" value="ACT-like_dom_sf"/>
</dbReference>
<dbReference type="NCBIfam" id="NF008865">
    <property type="entry name" value="PRK11898.1"/>
    <property type="match status" value="1"/>
</dbReference>
<dbReference type="PIRSF" id="PIRSF001500">
    <property type="entry name" value="Chor_mut_pdt_Ppr"/>
    <property type="match status" value="1"/>
</dbReference>
<keyword evidence="11" id="KW-0057">Aromatic amino acid biosynthesis</keyword>
<comment type="catalytic activity">
    <reaction evidence="1">
        <text>chorismate = prephenate</text>
        <dbReference type="Rhea" id="RHEA:13897"/>
        <dbReference type="ChEBI" id="CHEBI:29748"/>
        <dbReference type="ChEBI" id="CHEBI:29934"/>
        <dbReference type="EC" id="5.4.99.5"/>
    </reaction>
</comment>
<evidence type="ECO:0000256" key="18">
    <source>
        <dbReference type="ARBA" id="ARBA00047848"/>
    </source>
</evidence>
<dbReference type="PANTHER" id="PTHR21022">
    <property type="entry name" value="PREPHENATE DEHYDRATASE P PROTEIN"/>
    <property type="match status" value="1"/>
</dbReference>
<evidence type="ECO:0000256" key="7">
    <source>
        <dbReference type="ARBA" id="ARBA00013147"/>
    </source>
</evidence>
<dbReference type="SMART" id="SM00830">
    <property type="entry name" value="CM_2"/>
    <property type="match status" value="1"/>
</dbReference>
<evidence type="ECO:0000313" key="23">
    <source>
        <dbReference type="EMBL" id="MDN5203984.1"/>
    </source>
</evidence>
<dbReference type="InterPro" id="IPR010957">
    <property type="entry name" value="G/b/e-P-prot_chorismate_mutase"/>
</dbReference>
<dbReference type="SUPFAM" id="SSF48600">
    <property type="entry name" value="Chorismate mutase II"/>
    <property type="match status" value="1"/>
</dbReference>
<protein>
    <recommendedName>
        <fullName evidence="8">Bifunctional chorismate mutase/prephenate dehydratase</fullName>
        <ecNumber evidence="7">4.2.1.51</ecNumber>
        <ecNumber evidence="6">5.4.99.5</ecNumber>
    </recommendedName>
    <alternativeName>
        <fullName evidence="17">Chorismate mutase-prephenate dehydratase</fullName>
    </alternativeName>
    <alternativeName>
        <fullName evidence="16">p-protein</fullName>
    </alternativeName>
</protein>
<evidence type="ECO:0000256" key="6">
    <source>
        <dbReference type="ARBA" id="ARBA00012404"/>
    </source>
</evidence>
<evidence type="ECO:0000256" key="2">
    <source>
        <dbReference type="ARBA" id="ARBA00002364"/>
    </source>
</evidence>
<evidence type="ECO:0000313" key="24">
    <source>
        <dbReference type="Proteomes" id="UP001172082"/>
    </source>
</evidence>
<dbReference type="InterPro" id="IPR036263">
    <property type="entry name" value="Chorismate_II_sf"/>
</dbReference>
<gene>
    <name evidence="23" type="primary">pheA</name>
    <name evidence="23" type="ORF">QQ008_21515</name>
</gene>
<comment type="pathway">
    <text evidence="5">Metabolic intermediate biosynthesis; prephenate biosynthesis; prephenate from chorismate: step 1/1.</text>
</comment>
<dbReference type="PROSITE" id="PS00857">
    <property type="entry name" value="PREPHENATE_DEHYDR_1"/>
    <property type="match status" value="1"/>
</dbReference>
<dbReference type="GO" id="GO:0004664">
    <property type="term" value="F:prephenate dehydratase activity"/>
    <property type="evidence" value="ECO:0007669"/>
    <property type="project" value="UniProtKB-EC"/>
</dbReference>
<dbReference type="NCBIfam" id="TIGR01807">
    <property type="entry name" value="CM_P2"/>
    <property type="match status" value="1"/>
</dbReference>
<dbReference type="InterPro" id="IPR018528">
    <property type="entry name" value="Preph_deHydtase_CS"/>
</dbReference>
<dbReference type="PROSITE" id="PS51168">
    <property type="entry name" value="CHORISMATE_MUT_2"/>
    <property type="match status" value="1"/>
</dbReference>
<dbReference type="CDD" id="cd04905">
    <property type="entry name" value="ACT_CM-PDT"/>
    <property type="match status" value="1"/>
</dbReference>
<dbReference type="PROSITE" id="PS51171">
    <property type="entry name" value="PREPHENATE_DEHYDR_3"/>
    <property type="match status" value="1"/>
</dbReference>
<feature type="domain" description="Chorismate mutase" evidence="20">
    <location>
        <begin position="1"/>
        <end position="87"/>
    </location>
</feature>
<keyword evidence="24" id="KW-1185">Reference proteome</keyword>
<dbReference type="RefSeq" id="WP_346754008.1">
    <property type="nucleotide sequence ID" value="NZ_JAUJEA010000009.1"/>
</dbReference>
<comment type="pathway">
    <text evidence="4">Amino-acid biosynthesis; L-phenylalanine biosynthesis; phenylpyruvate from prephenate: step 1/1.</text>
</comment>
<dbReference type="InterPro" id="IPR002912">
    <property type="entry name" value="ACT_dom"/>
</dbReference>
<evidence type="ECO:0000259" key="20">
    <source>
        <dbReference type="PROSITE" id="PS51168"/>
    </source>
</evidence>
<proteinExistence type="predicted"/>
<dbReference type="Gene3D" id="3.40.190.10">
    <property type="entry name" value="Periplasmic binding protein-like II"/>
    <property type="match status" value="2"/>
</dbReference>
<dbReference type="PROSITE" id="PS00858">
    <property type="entry name" value="PREPHENATE_DEHYDR_2"/>
    <property type="match status" value="1"/>
</dbReference>
<dbReference type="Pfam" id="PF01817">
    <property type="entry name" value="CM_2"/>
    <property type="match status" value="1"/>
</dbReference>
<dbReference type="Gene3D" id="1.20.59.10">
    <property type="entry name" value="Chorismate mutase"/>
    <property type="match status" value="1"/>
</dbReference>
<evidence type="ECO:0000256" key="5">
    <source>
        <dbReference type="ARBA" id="ARBA00004817"/>
    </source>
</evidence>
<keyword evidence="13" id="KW-0413">Isomerase</keyword>
<dbReference type="Gene3D" id="3.30.70.260">
    <property type="match status" value="1"/>
</dbReference>
<evidence type="ECO:0000256" key="16">
    <source>
        <dbReference type="ARBA" id="ARBA00031175"/>
    </source>
</evidence>
<evidence type="ECO:0000256" key="3">
    <source>
        <dbReference type="ARBA" id="ARBA00004496"/>
    </source>
</evidence>
<keyword evidence="14 23" id="KW-0456">Lyase</keyword>
<comment type="subcellular location">
    <subcellularLocation>
        <location evidence="3">Cytoplasm</location>
    </subcellularLocation>
</comment>
<evidence type="ECO:0000256" key="19">
    <source>
        <dbReference type="SAM" id="Coils"/>
    </source>
</evidence>
<dbReference type="Pfam" id="PF00800">
    <property type="entry name" value="PDT"/>
    <property type="match status" value="1"/>
</dbReference>
<evidence type="ECO:0000256" key="9">
    <source>
        <dbReference type="ARBA" id="ARBA00022490"/>
    </source>
</evidence>
<dbReference type="EMBL" id="JAUJEA010000009">
    <property type="protein sequence ID" value="MDN5203984.1"/>
    <property type="molecule type" value="Genomic_DNA"/>
</dbReference>
<dbReference type="PANTHER" id="PTHR21022:SF19">
    <property type="entry name" value="PREPHENATE DEHYDRATASE-RELATED"/>
    <property type="match status" value="1"/>
</dbReference>
<dbReference type="InterPro" id="IPR008242">
    <property type="entry name" value="Chor_mutase/pphenate_deHydtase"/>
</dbReference>
<reference evidence="23" key="1">
    <citation type="submission" date="2023-06" db="EMBL/GenBank/DDBJ databases">
        <title>Genomic of Parafulvivirga corallium.</title>
        <authorList>
            <person name="Wang G."/>
        </authorList>
    </citation>
    <scope>NUCLEOTIDE SEQUENCE</scope>
    <source>
        <strain evidence="23">BMA10</strain>
    </source>
</reference>
<dbReference type="PROSITE" id="PS51671">
    <property type="entry name" value="ACT"/>
    <property type="match status" value="1"/>
</dbReference>
<evidence type="ECO:0000256" key="10">
    <source>
        <dbReference type="ARBA" id="ARBA00022605"/>
    </source>
</evidence>